<dbReference type="PANTHER" id="PTHR10412:SF11">
    <property type="entry name" value="MANNOSYL-OLIGOSACCHARIDE GLUCOSIDASE"/>
    <property type="match status" value="1"/>
</dbReference>
<dbReference type="KEGG" id="sper:EW093_08800"/>
<evidence type="ECO:0000256" key="1">
    <source>
        <dbReference type="ARBA" id="ARBA00010833"/>
    </source>
</evidence>
<dbReference type="InterPro" id="IPR008928">
    <property type="entry name" value="6-hairpin_glycosidase_sf"/>
</dbReference>
<proteinExistence type="inferred from homology"/>
<evidence type="ECO:0000256" key="3">
    <source>
        <dbReference type="ARBA" id="ARBA00023295"/>
    </source>
</evidence>
<evidence type="ECO:0000256" key="2">
    <source>
        <dbReference type="ARBA" id="ARBA00022801"/>
    </source>
</evidence>
<keyword evidence="3" id="KW-0326">Glycosidase</keyword>
<name>A0A5C1QDR7_9SPIO</name>
<gene>
    <name evidence="5" type="ORF">EW093_08800</name>
</gene>
<dbReference type="OrthoDB" id="9798687at2"/>
<protein>
    <recommendedName>
        <fullName evidence="4">Mannosylglycerate hydrolase MGH1-like glycoside hydrolase domain-containing protein</fullName>
    </recommendedName>
</protein>
<evidence type="ECO:0000259" key="4">
    <source>
        <dbReference type="Pfam" id="PF22422"/>
    </source>
</evidence>
<feature type="domain" description="Mannosylglycerate hydrolase MGH1-like glycoside hydrolase" evidence="4">
    <location>
        <begin position="113"/>
        <end position="357"/>
    </location>
</feature>
<dbReference type="InterPro" id="IPR054491">
    <property type="entry name" value="MGH1-like_GH"/>
</dbReference>
<dbReference type="SUPFAM" id="SSF48208">
    <property type="entry name" value="Six-hairpin glycosidases"/>
    <property type="match status" value="1"/>
</dbReference>
<organism evidence="5 6">
    <name type="scientific">Thiospirochaeta perfilievii</name>
    <dbReference type="NCBI Taxonomy" id="252967"/>
    <lineage>
        <taxon>Bacteria</taxon>
        <taxon>Pseudomonadati</taxon>
        <taxon>Spirochaetota</taxon>
        <taxon>Spirochaetia</taxon>
        <taxon>Spirochaetales</taxon>
        <taxon>Spirochaetaceae</taxon>
        <taxon>Thiospirochaeta</taxon>
    </lineage>
</organism>
<evidence type="ECO:0000313" key="6">
    <source>
        <dbReference type="Proteomes" id="UP000323824"/>
    </source>
</evidence>
<keyword evidence="2" id="KW-0378">Hydrolase</keyword>
<comment type="similarity">
    <text evidence="1">Belongs to the glycosyl hydrolase 63 family.</text>
</comment>
<dbReference type="Pfam" id="PF22422">
    <property type="entry name" value="MGH1-like_GH"/>
    <property type="match status" value="1"/>
</dbReference>
<dbReference type="GO" id="GO:0006487">
    <property type="term" value="P:protein N-linked glycosylation"/>
    <property type="evidence" value="ECO:0007669"/>
    <property type="project" value="TreeGrafter"/>
</dbReference>
<dbReference type="Proteomes" id="UP000323824">
    <property type="component" value="Chromosome"/>
</dbReference>
<dbReference type="RefSeq" id="WP_149568036.1">
    <property type="nucleotide sequence ID" value="NZ_CP035807.1"/>
</dbReference>
<dbReference type="AlphaFoldDB" id="A0A5C1QDR7"/>
<dbReference type="GO" id="GO:0009311">
    <property type="term" value="P:oligosaccharide metabolic process"/>
    <property type="evidence" value="ECO:0007669"/>
    <property type="project" value="InterPro"/>
</dbReference>
<dbReference type="GO" id="GO:0004573">
    <property type="term" value="F:Glc3Man9GlcNAc2 oligosaccharide glucosidase activity"/>
    <property type="evidence" value="ECO:0007669"/>
    <property type="project" value="InterPro"/>
</dbReference>
<dbReference type="Gene3D" id="1.50.10.10">
    <property type="match status" value="1"/>
</dbReference>
<dbReference type="PANTHER" id="PTHR10412">
    <property type="entry name" value="MANNOSYL-OLIGOSACCHARIDE GLUCOSIDASE"/>
    <property type="match status" value="1"/>
</dbReference>
<keyword evidence="6" id="KW-1185">Reference proteome</keyword>
<sequence>MALKEEFPSVNYYDQDFVDIYDRTWAWSNDFENKGNATNGIGEYFTHPDKNTINMFETCMSSFFLVYSNKNYDMAVYLDNFYKKQESCGAIRSDYSLEDGKPVFTDENPDGLNPPIFAWIEYNLYHKVGAKKRIKEIMPYLEKYYSWLDDNFRMENGLYSVPLSATTMDNSPRKDSYYQIDFNSQIALSCLYMSALGDVLNDKEISFRYKKRYFSLKTRISTKMWNEEDGFYYDLDKNENQIKVKTIAAYWTLLAELPNEEKLEVLINHLNDPNEFGTDNPFPTLAVSSQDFNENGNGYCGSVYPYFTFMVIKGLEKYNKYELARESAIKHLYFILDTFHPENGQKGSLWEAYKPLKEGPATWDEKPYLPLYIPATGISTIALMIENIVGLCISLPRKTVDWIVPTLELMGISDLSLKRNMITILTNKTNRGWEIRLESEKLYYFTFDLIGEKKKTLPIPSGKCSMLIDKL</sequence>
<evidence type="ECO:0000313" key="5">
    <source>
        <dbReference type="EMBL" id="QEN04796.1"/>
    </source>
</evidence>
<dbReference type="EMBL" id="CP035807">
    <property type="protein sequence ID" value="QEN04796.1"/>
    <property type="molecule type" value="Genomic_DNA"/>
</dbReference>
<reference evidence="5 6" key="2">
    <citation type="submission" date="2019-09" db="EMBL/GenBank/DDBJ databases">
        <title>Complete Genome Sequence and Methylome Analysis of free living Spirochaetas.</title>
        <authorList>
            <person name="Leshcheva N."/>
            <person name="Mikheeva N."/>
        </authorList>
    </citation>
    <scope>NUCLEOTIDE SEQUENCE [LARGE SCALE GENOMIC DNA]</scope>
    <source>
        <strain evidence="5 6">P</strain>
    </source>
</reference>
<reference evidence="5 6" key="1">
    <citation type="submission" date="2019-02" db="EMBL/GenBank/DDBJ databases">
        <authorList>
            <person name="Fomenkov A."/>
            <person name="Dubinina G."/>
            <person name="Grabovich M."/>
            <person name="Vincze T."/>
            <person name="Roberts R.J."/>
        </authorList>
    </citation>
    <scope>NUCLEOTIDE SEQUENCE [LARGE SCALE GENOMIC DNA]</scope>
    <source>
        <strain evidence="5 6">P</strain>
    </source>
</reference>
<accession>A0A5C1QDR7</accession>
<dbReference type="InterPro" id="IPR012341">
    <property type="entry name" value="6hp_glycosidase-like_sf"/>
</dbReference>
<dbReference type="InterPro" id="IPR004888">
    <property type="entry name" value="Glycoside_hydrolase_63"/>
</dbReference>